<dbReference type="InterPro" id="IPR005135">
    <property type="entry name" value="Endo/exonuclease/phosphatase"/>
</dbReference>
<dbReference type="Proteomes" id="UP001174997">
    <property type="component" value="Unassembled WGS sequence"/>
</dbReference>
<dbReference type="Pfam" id="PF03372">
    <property type="entry name" value="Exo_endo_phos"/>
    <property type="match status" value="1"/>
</dbReference>
<name>A0AA39ZMZ2_9PEZI</name>
<dbReference type="EMBL" id="JAULSY010000003">
    <property type="protein sequence ID" value="KAK0674158.1"/>
    <property type="molecule type" value="Genomic_DNA"/>
</dbReference>
<dbReference type="Gene3D" id="3.60.10.10">
    <property type="entry name" value="Endonuclease/exonuclease/phosphatase"/>
    <property type="match status" value="1"/>
</dbReference>
<keyword evidence="2" id="KW-0540">Nuclease</keyword>
<dbReference type="CDD" id="cd09083">
    <property type="entry name" value="EEP-1"/>
    <property type="match status" value="1"/>
</dbReference>
<gene>
    <name evidence="2" type="ORF">QBC41DRAFT_72204</name>
</gene>
<feature type="domain" description="Endonuclease/exonuclease/phosphatase" evidence="1">
    <location>
        <begin position="20"/>
        <end position="282"/>
    </location>
</feature>
<dbReference type="GO" id="GO:0000175">
    <property type="term" value="F:3'-5'-RNA exonuclease activity"/>
    <property type="evidence" value="ECO:0007669"/>
    <property type="project" value="TreeGrafter"/>
</dbReference>
<accession>A0AA39ZMZ2</accession>
<dbReference type="GO" id="GO:0004519">
    <property type="term" value="F:endonuclease activity"/>
    <property type="evidence" value="ECO:0007669"/>
    <property type="project" value="UniProtKB-KW"/>
</dbReference>
<dbReference type="SUPFAM" id="SSF56219">
    <property type="entry name" value="DNase I-like"/>
    <property type="match status" value="1"/>
</dbReference>
<dbReference type="InterPro" id="IPR050410">
    <property type="entry name" value="CCR4/nocturin_mRNA_transcr"/>
</dbReference>
<keyword evidence="2" id="KW-0255">Endonuclease</keyword>
<reference evidence="2" key="1">
    <citation type="submission" date="2023-06" db="EMBL/GenBank/DDBJ databases">
        <title>Genome-scale phylogeny and comparative genomics of the fungal order Sordariales.</title>
        <authorList>
            <consortium name="Lawrence Berkeley National Laboratory"/>
            <person name="Hensen N."/>
            <person name="Bonometti L."/>
            <person name="Westerberg I."/>
            <person name="Brannstrom I.O."/>
            <person name="Guillou S."/>
            <person name="Cros-Aarteil S."/>
            <person name="Calhoun S."/>
            <person name="Haridas S."/>
            <person name="Kuo A."/>
            <person name="Mondo S."/>
            <person name="Pangilinan J."/>
            <person name="Riley R."/>
            <person name="Labutti K."/>
            <person name="Andreopoulos B."/>
            <person name="Lipzen A."/>
            <person name="Chen C."/>
            <person name="Yanf M."/>
            <person name="Daum C."/>
            <person name="Ng V."/>
            <person name="Clum A."/>
            <person name="Steindorff A."/>
            <person name="Ohm R."/>
            <person name="Martin F."/>
            <person name="Silar P."/>
            <person name="Natvig D."/>
            <person name="Lalanne C."/>
            <person name="Gautier V."/>
            <person name="Ament-Velasquez S.L."/>
            <person name="Kruys A."/>
            <person name="Hutchinson M.I."/>
            <person name="Powell A.J."/>
            <person name="Barry K."/>
            <person name="Miller A.N."/>
            <person name="Grigoriev I.V."/>
            <person name="Debuchy R."/>
            <person name="Gladieux P."/>
            <person name="Thoren M.H."/>
            <person name="Johannesson H."/>
        </authorList>
    </citation>
    <scope>NUCLEOTIDE SEQUENCE</scope>
    <source>
        <strain evidence="2">CBS 307.81</strain>
    </source>
</reference>
<organism evidence="2 3">
    <name type="scientific">Cercophora samala</name>
    <dbReference type="NCBI Taxonomy" id="330535"/>
    <lineage>
        <taxon>Eukaryota</taxon>
        <taxon>Fungi</taxon>
        <taxon>Dikarya</taxon>
        <taxon>Ascomycota</taxon>
        <taxon>Pezizomycotina</taxon>
        <taxon>Sordariomycetes</taxon>
        <taxon>Sordariomycetidae</taxon>
        <taxon>Sordariales</taxon>
        <taxon>Lasiosphaeriaceae</taxon>
        <taxon>Cercophora</taxon>
    </lineage>
</organism>
<sequence>MGSANSTSIVTSGSLPIRLITFNVRYATKKPVPGEEPWSVRCPKLCAQLRFITWGQDSPFICLQEVLHSQLTDIQDRLGHAWSYIGQGREDGKMAGEFSPIFFRVDHWECERRKTYWLSKTPDVPSKGWDAALERVVTVGLFRHKSTGARVVVMSTHFDHRGKVAREESAKLLLEISRTWTASASGGTQVPAFLGGDFNSTPSDGAYKVLAAPDSGMTDISQLVQQDDWYGNQDITYTSFGEPDETPARIDFLFVRGPQKVTFRNFGILPNRFDDMVYLSDHRAVVADMDLILV</sequence>
<protein>
    <submittedName>
        <fullName evidence="2">Endonuclease/exonuclease/phosphatase</fullName>
    </submittedName>
</protein>
<dbReference type="InterPro" id="IPR036691">
    <property type="entry name" value="Endo/exonu/phosph_ase_sf"/>
</dbReference>
<proteinExistence type="predicted"/>
<dbReference type="PANTHER" id="PTHR12121:SF36">
    <property type="entry name" value="ENDONUCLEASE_EXONUCLEASE_PHOSPHATASE DOMAIN-CONTAINING PROTEIN"/>
    <property type="match status" value="1"/>
</dbReference>
<evidence type="ECO:0000313" key="3">
    <source>
        <dbReference type="Proteomes" id="UP001174997"/>
    </source>
</evidence>
<dbReference type="AlphaFoldDB" id="A0AA39ZMZ2"/>
<dbReference type="PANTHER" id="PTHR12121">
    <property type="entry name" value="CARBON CATABOLITE REPRESSOR PROTEIN 4"/>
    <property type="match status" value="1"/>
</dbReference>
<keyword evidence="3" id="KW-1185">Reference proteome</keyword>
<keyword evidence="2" id="KW-0378">Hydrolase</keyword>
<comment type="caution">
    <text evidence="2">The sequence shown here is derived from an EMBL/GenBank/DDBJ whole genome shotgun (WGS) entry which is preliminary data.</text>
</comment>
<evidence type="ECO:0000259" key="1">
    <source>
        <dbReference type="Pfam" id="PF03372"/>
    </source>
</evidence>
<evidence type="ECO:0000313" key="2">
    <source>
        <dbReference type="EMBL" id="KAK0674158.1"/>
    </source>
</evidence>